<dbReference type="InterPro" id="IPR050138">
    <property type="entry name" value="DHOase/Allantoinase_Hydrolase"/>
</dbReference>
<evidence type="ECO:0000256" key="4">
    <source>
        <dbReference type="ARBA" id="ARBA00011881"/>
    </source>
</evidence>
<comment type="similarity">
    <text evidence="9">Belongs to the metallo-dependent hydrolases superfamily. Allantoinase family.</text>
</comment>
<dbReference type="HAMAP" id="MF_01645">
    <property type="entry name" value="Hydantoinase"/>
    <property type="match status" value="1"/>
</dbReference>
<evidence type="ECO:0000256" key="3">
    <source>
        <dbReference type="ARBA" id="ARBA00010286"/>
    </source>
</evidence>
<dbReference type="InterPro" id="IPR047604">
    <property type="entry name" value="Allantoinase_bact"/>
</dbReference>
<evidence type="ECO:0000256" key="7">
    <source>
        <dbReference type="ARBA" id="ARBA00022801"/>
    </source>
</evidence>
<dbReference type="PROSITE" id="PS00482">
    <property type="entry name" value="DIHYDROOROTASE_1"/>
    <property type="match status" value="1"/>
</dbReference>
<dbReference type="UniPathway" id="UPA00395">
    <property type="reaction ID" value="UER00653"/>
</dbReference>
<keyword evidence="8 9" id="KW-0862">Zinc</keyword>
<comment type="pathway">
    <text evidence="9">Nitrogen metabolism; (S)-allantoin degradation; allantoate from (S)-allantoin: step 1/1.</text>
</comment>
<dbReference type="InterPro" id="IPR002195">
    <property type="entry name" value="Dihydroorotase_CS"/>
</dbReference>
<evidence type="ECO:0000313" key="12">
    <source>
        <dbReference type="Proteomes" id="UP000612362"/>
    </source>
</evidence>
<keyword evidence="7 9" id="KW-0378">Hydrolase</keyword>
<comment type="subunit">
    <text evidence="4 9">Homotetramer.</text>
</comment>
<feature type="modified residue" description="N6-carboxylysine" evidence="9">
    <location>
        <position position="148"/>
    </location>
</feature>
<comment type="function">
    <text evidence="1">Catalyzes the reversible cyclization of carbamoyl aspartate to dihydroorotate.</text>
</comment>
<dbReference type="InterPro" id="IPR032466">
    <property type="entry name" value="Metal_Hydrolase"/>
</dbReference>
<dbReference type="Pfam" id="PF01979">
    <property type="entry name" value="Amidohydro_1"/>
    <property type="match status" value="1"/>
</dbReference>
<dbReference type="Gene3D" id="3.20.20.140">
    <property type="entry name" value="Metal-dependent hydrolases"/>
    <property type="match status" value="1"/>
</dbReference>
<sequence>MSLYDLLIHDGILVTSNGAKYADLAISDGKLVAISPQLTGSASEEIDATGLHIFPGVIDAHVHFNEPGRTNWEGFATGSRALAAGGTTTFCDMPLNASPPTLDAASFALKREASEAASLVDFALWGGLVPSNIEQLDELAECGAIGFKAFMSNSGIDDFDAVDDDTLQRGMERAARLGKLVAVHAEDDHLTTKLAREAIKKGQTSVRDYLQARPVSAELDAIQRAIGIAEATGCSLHIVHISCGAGISLVAEARARNVDVSCETCPHYLVLTEEDMERMGAVAKCSPPLRIKAEQEMLWEHLRMGHIQTIGSDHSPSPTTMKIAQSFFQVWGGISGCQSLLSLLLTKGHHERNLPLSLLTTLTAEAVARRFQLPGKGKLVIGADADLALVDLQAQTILHTEDLHYRHQQSPYIGMSMRGQITQTLLRGRTVYKQGQCSTQAHGQLLTPQRR</sequence>
<evidence type="ECO:0000256" key="1">
    <source>
        <dbReference type="ARBA" id="ARBA00002368"/>
    </source>
</evidence>
<dbReference type="PANTHER" id="PTHR43668:SF4">
    <property type="entry name" value="ALLANTOINASE"/>
    <property type="match status" value="1"/>
</dbReference>
<accession>A0A8J3MSV4</accession>
<evidence type="ECO:0000256" key="9">
    <source>
        <dbReference type="HAMAP-Rule" id="MF_01645"/>
    </source>
</evidence>
<dbReference type="GO" id="GO:0006145">
    <property type="term" value="P:purine nucleobase catabolic process"/>
    <property type="evidence" value="ECO:0007669"/>
    <property type="project" value="TreeGrafter"/>
</dbReference>
<comment type="similarity">
    <text evidence="3">Belongs to the metallo-dependent hydrolases superfamily. DHOase family. Class I DHOase subfamily.</text>
</comment>
<dbReference type="SUPFAM" id="SSF51338">
    <property type="entry name" value="Composite domain of metallo-dependent hydrolases"/>
    <property type="match status" value="1"/>
</dbReference>
<dbReference type="FunFam" id="3.20.20.140:FF:000174">
    <property type="entry name" value="Dihydropyrimidinase-related protein 2"/>
    <property type="match status" value="1"/>
</dbReference>
<evidence type="ECO:0000256" key="6">
    <source>
        <dbReference type="ARBA" id="ARBA00022723"/>
    </source>
</evidence>
<dbReference type="NCBIfam" id="NF004839">
    <property type="entry name" value="PRK06189.1"/>
    <property type="match status" value="1"/>
</dbReference>
<reference evidence="11" key="1">
    <citation type="submission" date="2020-10" db="EMBL/GenBank/DDBJ databases">
        <title>Taxonomic study of unclassified bacteria belonging to the class Ktedonobacteria.</title>
        <authorList>
            <person name="Yabe S."/>
            <person name="Wang C.M."/>
            <person name="Zheng Y."/>
            <person name="Sakai Y."/>
            <person name="Cavaletti L."/>
            <person name="Monciardini P."/>
            <person name="Donadio S."/>
        </authorList>
    </citation>
    <scope>NUCLEOTIDE SEQUENCE</scope>
    <source>
        <strain evidence="11">SOSP1-1</strain>
    </source>
</reference>
<comment type="PTM">
    <text evidence="9">Carboxylation allows a single lysine to coordinate two zinc ions.</text>
</comment>
<dbReference type="InterPro" id="IPR017593">
    <property type="entry name" value="Allantoinase"/>
</dbReference>
<evidence type="ECO:0000256" key="8">
    <source>
        <dbReference type="ARBA" id="ARBA00022833"/>
    </source>
</evidence>
<organism evidence="11 12">
    <name type="scientific">Ktedonospora formicarum</name>
    <dbReference type="NCBI Taxonomy" id="2778364"/>
    <lineage>
        <taxon>Bacteria</taxon>
        <taxon>Bacillati</taxon>
        <taxon>Chloroflexota</taxon>
        <taxon>Ktedonobacteria</taxon>
        <taxon>Ktedonobacterales</taxon>
        <taxon>Ktedonobacteraceae</taxon>
        <taxon>Ktedonospora</taxon>
    </lineage>
</organism>
<evidence type="ECO:0000256" key="5">
    <source>
        <dbReference type="ARBA" id="ARBA00022631"/>
    </source>
</evidence>
<evidence type="ECO:0000256" key="2">
    <source>
        <dbReference type="ARBA" id="ARBA00008829"/>
    </source>
</evidence>
<comment type="catalytic activity">
    <reaction evidence="9">
        <text>(S)-allantoin + H2O = allantoate + H(+)</text>
        <dbReference type="Rhea" id="RHEA:17029"/>
        <dbReference type="ChEBI" id="CHEBI:15377"/>
        <dbReference type="ChEBI" id="CHEBI:15378"/>
        <dbReference type="ChEBI" id="CHEBI:15678"/>
        <dbReference type="ChEBI" id="CHEBI:17536"/>
        <dbReference type="EC" id="3.5.2.5"/>
    </reaction>
</comment>
<feature type="binding site" description="via carbamate group" evidence="9">
    <location>
        <position position="148"/>
    </location>
    <ligand>
        <name>Zn(2+)</name>
        <dbReference type="ChEBI" id="CHEBI:29105"/>
        <label>2</label>
    </ligand>
</feature>
<evidence type="ECO:0000259" key="10">
    <source>
        <dbReference type="Pfam" id="PF01979"/>
    </source>
</evidence>
<dbReference type="GO" id="GO:0000256">
    <property type="term" value="P:allantoin catabolic process"/>
    <property type="evidence" value="ECO:0007669"/>
    <property type="project" value="UniProtKB-UniRule"/>
</dbReference>
<dbReference type="Proteomes" id="UP000612362">
    <property type="component" value="Unassembled WGS sequence"/>
</dbReference>
<dbReference type="GO" id="GO:0004038">
    <property type="term" value="F:allantoinase activity"/>
    <property type="evidence" value="ECO:0007669"/>
    <property type="project" value="UniProtKB-UniRule"/>
</dbReference>
<comment type="caution">
    <text evidence="11">The sequence shown here is derived from an EMBL/GenBank/DDBJ whole genome shotgun (WGS) entry which is preliminary data.</text>
</comment>
<dbReference type="PANTHER" id="PTHR43668">
    <property type="entry name" value="ALLANTOINASE"/>
    <property type="match status" value="1"/>
</dbReference>
<protein>
    <recommendedName>
        <fullName evidence="9">Allantoinase</fullName>
        <ecNumber evidence="9">3.5.2.5</ecNumber>
    </recommendedName>
    <alternativeName>
        <fullName evidence="9">Allantoin-utilizing enzyme</fullName>
    </alternativeName>
</protein>
<dbReference type="Gene3D" id="2.30.40.10">
    <property type="entry name" value="Urease, subunit C, domain 1"/>
    <property type="match status" value="1"/>
</dbReference>
<keyword evidence="12" id="KW-1185">Reference proteome</keyword>
<evidence type="ECO:0000313" key="11">
    <source>
        <dbReference type="EMBL" id="GHO46510.1"/>
    </source>
</evidence>
<feature type="binding site" evidence="9">
    <location>
        <position position="61"/>
    </location>
    <ligand>
        <name>Zn(2+)</name>
        <dbReference type="ChEBI" id="CHEBI:29105"/>
        <label>1</label>
    </ligand>
</feature>
<dbReference type="NCBIfam" id="TIGR03178">
    <property type="entry name" value="allantoinase"/>
    <property type="match status" value="1"/>
</dbReference>
<keyword evidence="6 9" id="KW-0479">Metal-binding</keyword>
<name>A0A8J3MSV4_9CHLR</name>
<dbReference type="EC" id="3.5.2.5" evidence="9"/>
<dbReference type="EMBL" id="BNJF01000002">
    <property type="protein sequence ID" value="GHO46510.1"/>
    <property type="molecule type" value="Genomic_DNA"/>
</dbReference>
<proteinExistence type="inferred from homology"/>
<dbReference type="GO" id="GO:0005737">
    <property type="term" value="C:cytoplasm"/>
    <property type="evidence" value="ECO:0007669"/>
    <property type="project" value="TreeGrafter"/>
</dbReference>
<dbReference type="GO" id="GO:0050897">
    <property type="term" value="F:cobalt ion binding"/>
    <property type="evidence" value="ECO:0007669"/>
    <property type="project" value="InterPro"/>
</dbReference>
<feature type="binding site" evidence="9">
    <location>
        <position position="240"/>
    </location>
    <ligand>
        <name>Zn(2+)</name>
        <dbReference type="ChEBI" id="CHEBI:29105"/>
        <label>2</label>
    </ligand>
</feature>
<dbReference type="SUPFAM" id="SSF51556">
    <property type="entry name" value="Metallo-dependent hydrolases"/>
    <property type="match status" value="1"/>
</dbReference>
<feature type="binding site" evidence="9">
    <location>
        <position position="313"/>
    </location>
    <ligand>
        <name>Zn(2+)</name>
        <dbReference type="ChEBI" id="CHEBI:29105"/>
        <label>1</label>
    </ligand>
</feature>
<dbReference type="InterPro" id="IPR006680">
    <property type="entry name" value="Amidohydro-rel"/>
</dbReference>
<feature type="binding site" evidence="9">
    <location>
        <position position="63"/>
    </location>
    <ligand>
        <name>Zn(2+)</name>
        <dbReference type="ChEBI" id="CHEBI:29105"/>
        <label>1</label>
    </ligand>
</feature>
<dbReference type="AlphaFoldDB" id="A0A8J3MSV4"/>
<dbReference type="GO" id="GO:0008270">
    <property type="term" value="F:zinc ion binding"/>
    <property type="evidence" value="ECO:0007669"/>
    <property type="project" value="InterPro"/>
</dbReference>
<feature type="binding site" description="via carbamate group" evidence="9">
    <location>
        <position position="148"/>
    </location>
    <ligand>
        <name>Zn(2+)</name>
        <dbReference type="ChEBI" id="CHEBI:29105"/>
        <label>1</label>
    </ligand>
</feature>
<keyword evidence="5 9" id="KW-0659">Purine metabolism</keyword>
<comment type="cofactor">
    <cofactor evidence="9">
        <name>Zn(2+)</name>
        <dbReference type="ChEBI" id="CHEBI:29105"/>
    </cofactor>
    <text evidence="9">Binds 2 Zn(2+) ions per subunit.</text>
</comment>
<dbReference type="InterPro" id="IPR011059">
    <property type="entry name" value="Metal-dep_hydrolase_composite"/>
</dbReference>
<feature type="domain" description="Amidohydrolase-related" evidence="10">
    <location>
        <begin position="53"/>
        <end position="431"/>
    </location>
</feature>
<comment type="similarity">
    <text evidence="2">Belongs to the metallo-dependent hydrolases superfamily. Hydantoinase/dihydropyrimidinase family.</text>
</comment>
<feature type="binding site" evidence="9">
    <location>
        <position position="184"/>
    </location>
    <ligand>
        <name>Zn(2+)</name>
        <dbReference type="ChEBI" id="CHEBI:29105"/>
        <label>2</label>
    </ligand>
</feature>
<comment type="function">
    <text evidence="9">Catalyzes the conversion of allantoin (5-ureidohydantoin) to allantoic acid by hydrolytic cleavage of the five-member hydantoin ring.</text>
</comment>
<gene>
    <name evidence="9 11" type="primary">allB</name>
    <name evidence="11" type="ORF">KSX_46730</name>
</gene>